<evidence type="ECO:0000256" key="9">
    <source>
        <dbReference type="RuleBase" id="RU000320"/>
    </source>
</evidence>
<evidence type="ECO:0000313" key="15">
    <source>
        <dbReference type="EMBL" id="KTD23203.1"/>
    </source>
</evidence>
<keyword evidence="5 9" id="KW-0812">Transmembrane</keyword>
<keyword evidence="8 10" id="KW-0472">Membrane</keyword>
<evidence type="ECO:0000256" key="2">
    <source>
        <dbReference type="ARBA" id="ARBA00022448"/>
    </source>
</evidence>
<evidence type="ECO:0000259" key="13">
    <source>
        <dbReference type="Pfam" id="PF13244"/>
    </source>
</evidence>
<dbReference type="Pfam" id="PF20501">
    <property type="entry name" value="MbhE"/>
    <property type="match status" value="1"/>
</dbReference>
<keyword evidence="6 10" id="KW-1133">Transmembrane helix</keyword>
<feature type="domain" description="MrpA C-terminal/MbhD" evidence="13">
    <location>
        <begin position="603"/>
        <end position="663"/>
    </location>
</feature>
<feature type="transmembrane region" description="Helical" evidence="10">
    <location>
        <begin position="109"/>
        <end position="125"/>
    </location>
</feature>
<evidence type="ECO:0000313" key="16">
    <source>
        <dbReference type="Proteomes" id="UP000054997"/>
    </source>
</evidence>
<reference evidence="15 16" key="1">
    <citation type="submission" date="2015-11" db="EMBL/GenBank/DDBJ databases">
        <title>Genomic analysis of 38 Legionella species identifies large and diverse effector repertoires.</title>
        <authorList>
            <person name="Burstein D."/>
            <person name="Amaro F."/>
            <person name="Zusman T."/>
            <person name="Lifshitz Z."/>
            <person name="Cohen O."/>
            <person name="Gilbert J.A."/>
            <person name="Pupko T."/>
            <person name="Shuman H.A."/>
            <person name="Segal G."/>
        </authorList>
    </citation>
    <scope>NUCLEOTIDE SEQUENCE [LARGE SCALE GENOMIC DNA]</scope>
    <source>
        <strain evidence="15 16">ATCC 49505</strain>
    </source>
</reference>
<accession>A0A0W0VSV3</accession>
<feature type="transmembrane region" description="Helical" evidence="10">
    <location>
        <begin position="242"/>
        <end position="258"/>
    </location>
</feature>
<keyword evidence="4" id="KW-1003">Cell membrane</keyword>
<dbReference type="InterPro" id="IPR046806">
    <property type="entry name" value="MrpA_C/MbhE"/>
</dbReference>
<evidence type="ECO:0000256" key="10">
    <source>
        <dbReference type="SAM" id="Phobius"/>
    </source>
</evidence>
<keyword evidence="7" id="KW-0406">Ion transport</keyword>
<feature type="transmembrane region" description="Helical" evidence="10">
    <location>
        <begin position="495"/>
        <end position="516"/>
    </location>
</feature>
<evidence type="ECO:0000259" key="11">
    <source>
        <dbReference type="Pfam" id="PF00361"/>
    </source>
</evidence>
<keyword evidence="16" id="KW-1185">Reference proteome</keyword>
<keyword evidence="3" id="KW-0050">Antiport</keyword>
<dbReference type="PANTHER" id="PTHR43373:SF1">
    <property type="entry name" value="NA(+)_H(+) ANTIPORTER SUBUNIT A"/>
    <property type="match status" value="1"/>
</dbReference>
<dbReference type="PATRIC" id="fig|45068.5.peg.93"/>
<feature type="domain" description="NADH:quinone oxidoreductase/Mrp antiporter transmembrane" evidence="11">
    <location>
        <begin position="127"/>
        <end position="405"/>
    </location>
</feature>
<dbReference type="GO" id="GO:0005886">
    <property type="term" value="C:plasma membrane"/>
    <property type="evidence" value="ECO:0007669"/>
    <property type="project" value="UniProtKB-SubCell"/>
</dbReference>
<dbReference type="InterPro" id="IPR025383">
    <property type="entry name" value="MrpA_C/MbhD"/>
</dbReference>
<feature type="transmembrane region" description="Helical" evidence="10">
    <location>
        <begin position="565"/>
        <end position="590"/>
    </location>
</feature>
<dbReference type="Pfam" id="PF00662">
    <property type="entry name" value="Proton_antipo_N"/>
    <property type="match status" value="1"/>
</dbReference>
<comment type="subcellular location">
    <subcellularLocation>
        <location evidence="1">Cell membrane</location>
        <topology evidence="1">Multi-pass membrane protein</topology>
    </subcellularLocation>
    <subcellularLocation>
        <location evidence="9">Membrane</location>
        <topology evidence="9">Multi-pass membrane protein</topology>
    </subcellularLocation>
</comment>
<feature type="transmembrane region" description="Helical" evidence="10">
    <location>
        <begin position="406"/>
        <end position="431"/>
    </location>
</feature>
<keyword evidence="2" id="KW-0813">Transport</keyword>
<dbReference type="InterPro" id="IPR050616">
    <property type="entry name" value="CPA3_Na-H_Antiporter_A"/>
</dbReference>
<dbReference type="PRINTS" id="PR01434">
    <property type="entry name" value="NADHDHGNASE5"/>
</dbReference>
<dbReference type="AlphaFoldDB" id="A0A0W0VSV3"/>
<dbReference type="Pfam" id="PF00361">
    <property type="entry name" value="Proton_antipo_M"/>
    <property type="match status" value="1"/>
</dbReference>
<feature type="domain" description="MrpA C-terminal/MbhE" evidence="14">
    <location>
        <begin position="684"/>
        <end position="757"/>
    </location>
</feature>
<proteinExistence type="predicted"/>
<evidence type="ECO:0000256" key="5">
    <source>
        <dbReference type="ARBA" id="ARBA00022692"/>
    </source>
</evidence>
<feature type="transmembrane region" description="Helical" evidence="10">
    <location>
        <begin position="321"/>
        <end position="343"/>
    </location>
</feature>
<dbReference type="RefSeq" id="WP_058528108.1">
    <property type="nucleotide sequence ID" value="NZ_CAAAHZ010000005.1"/>
</dbReference>
<comment type="caution">
    <text evidence="15">The sequence shown here is derived from an EMBL/GenBank/DDBJ whole genome shotgun (WGS) entry which is preliminary data.</text>
</comment>
<dbReference type="PANTHER" id="PTHR43373">
    <property type="entry name" value="NA(+)/H(+) ANTIPORTER SUBUNIT"/>
    <property type="match status" value="1"/>
</dbReference>
<dbReference type="InterPro" id="IPR001750">
    <property type="entry name" value="ND/Mrp_TM"/>
</dbReference>
<organism evidence="15 16">
    <name type="scientific">Legionella londiniensis</name>
    <dbReference type="NCBI Taxonomy" id="45068"/>
    <lineage>
        <taxon>Bacteria</taxon>
        <taxon>Pseudomonadati</taxon>
        <taxon>Pseudomonadota</taxon>
        <taxon>Gammaproteobacteria</taxon>
        <taxon>Legionellales</taxon>
        <taxon>Legionellaceae</taxon>
        <taxon>Legionella</taxon>
    </lineage>
</organism>
<evidence type="ECO:0000259" key="14">
    <source>
        <dbReference type="Pfam" id="PF20501"/>
    </source>
</evidence>
<feature type="transmembrane region" description="Helical" evidence="10">
    <location>
        <begin position="205"/>
        <end position="230"/>
    </location>
</feature>
<feature type="transmembrane region" description="Helical" evidence="10">
    <location>
        <begin position="596"/>
        <end position="614"/>
    </location>
</feature>
<feature type="transmembrane region" description="Helical" evidence="10">
    <location>
        <begin position="270"/>
        <end position="290"/>
    </location>
</feature>
<dbReference type="EMBL" id="LNYK01000001">
    <property type="protein sequence ID" value="KTD23203.1"/>
    <property type="molecule type" value="Genomic_DNA"/>
</dbReference>
<dbReference type="GO" id="GO:0006811">
    <property type="term" value="P:monoatomic ion transport"/>
    <property type="evidence" value="ECO:0007669"/>
    <property type="project" value="UniProtKB-KW"/>
</dbReference>
<evidence type="ECO:0000256" key="3">
    <source>
        <dbReference type="ARBA" id="ARBA00022449"/>
    </source>
</evidence>
<evidence type="ECO:0000256" key="8">
    <source>
        <dbReference type="ARBA" id="ARBA00023136"/>
    </source>
</evidence>
<dbReference type="Proteomes" id="UP000054997">
    <property type="component" value="Unassembled WGS sequence"/>
</dbReference>
<feature type="transmembrane region" description="Helical" evidence="10">
    <location>
        <begin position="743"/>
        <end position="761"/>
    </location>
</feature>
<feature type="transmembrane region" description="Helical" evidence="10">
    <location>
        <begin position="364"/>
        <end position="386"/>
    </location>
</feature>
<feature type="transmembrane region" description="Helical" evidence="10">
    <location>
        <begin position="680"/>
        <end position="697"/>
    </location>
</feature>
<dbReference type="GO" id="GO:0015297">
    <property type="term" value="F:antiporter activity"/>
    <property type="evidence" value="ECO:0007669"/>
    <property type="project" value="UniProtKB-KW"/>
</dbReference>
<dbReference type="STRING" id="45068.Llon_0088"/>
<dbReference type="Pfam" id="PF13244">
    <property type="entry name" value="MbhD"/>
    <property type="match status" value="1"/>
</dbReference>
<name>A0A0W0VSV3_9GAMM</name>
<evidence type="ECO:0000256" key="6">
    <source>
        <dbReference type="ARBA" id="ARBA00022989"/>
    </source>
</evidence>
<evidence type="ECO:0000256" key="1">
    <source>
        <dbReference type="ARBA" id="ARBA00004651"/>
    </source>
</evidence>
<gene>
    <name evidence="15" type="primary">nuoL_1</name>
    <name evidence="15" type="ORF">Llon_0088</name>
</gene>
<feature type="transmembrane region" description="Helical" evidence="10">
    <location>
        <begin position="297"/>
        <end position="315"/>
    </location>
</feature>
<feature type="domain" description="NADH-Ubiquinone oxidoreductase (complex I) chain 5 N-terminal" evidence="12">
    <location>
        <begin position="64"/>
        <end position="104"/>
    </location>
</feature>
<feature type="transmembrane region" description="Helical" evidence="10">
    <location>
        <begin position="162"/>
        <end position="185"/>
    </location>
</feature>
<evidence type="ECO:0000256" key="4">
    <source>
        <dbReference type="ARBA" id="ARBA00022475"/>
    </source>
</evidence>
<feature type="transmembrane region" description="Helical" evidence="10">
    <location>
        <begin position="81"/>
        <end position="97"/>
    </location>
</feature>
<sequence length="765" mass="84656">MIIITLLLLPLLAAAMAPLIVRLVQGNLSGWCLGLVPFLMLCLTLSQSSNIAHGQLPAISFSWFQSMHIAFAFRIDGLSQLMLLLISGIGFPIVIYSKPYFGNHDYLSGYYVVLFIFMAAMTGAVCANDLLTLFVFWEITSICSFVLIGLKHRYRTVRKAAIEALFITTIGGLCLLASFVLLIQVSGNHEIHQLVKYSSIVNKPLFPWIFVLFLIGVFTKSAQFPFGFWLPGAMRAPTPVSAYLHSATMVQLGIYLLARFHPLFAESQWWFGSLALIGSISMLTSALFAFKHYDMKLILAYTTITALGSLVVTLASNHELMIKAAVSFLLVHALYKANLFMAVGDIQHQTGTRHLKQVGGLHHAMPITMLAMCVAGSAMAGLPPLLGFYVKEMLYEASLNIPAAAYIQTFIILLANMMMAAIAFILVLNVFWGKKRPHQVREADMNMSVNAFILAVVTIILSLFTNTLDFYILSPAAEAILGRKVAMGLPFHVEIWRPSLILSIITLSGALLIYLVKYQIRFILIKTNVLRWIFPERILQVLLTGSVLTAKLWTTLFQHGYMNRYLMLAFLSTCVLMAYESGNFLFTGSFLPSSPLLWSLSAWLLFSAAPILLIRRFISGLIALGVFGLGLAFFFVTQGAPDLAMTQALVETLMVILIVFTLSGLINWPNIASEPNWHCFSRACVAVFFGLLIGIGVERVLSMPFDNAIGRYYLDNSVFESYAANVVNAILVNFRALDTLGETTVLLVGALGIFSLLGTGWRKRK</sequence>
<evidence type="ECO:0000256" key="7">
    <source>
        <dbReference type="ARBA" id="ARBA00023065"/>
    </source>
</evidence>
<protein>
    <submittedName>
        <fullName evidence="15">NADH-quinone oxidoreductase chain L</fullName>
    </submittedName>
</protein>
<evidence type="ECO:0000259" key="12">
    <source>
        <dbReference type="Pfam" id="PF00662"/>
    </source>
</evidence>
<feature type="transmembrane region" description="Helical" evidence="10">
    <location>
        <begin position="131"/>
        <end position="150"/>
    </location>
</feature>
<feature type="transmembrane region" description="Helical" evidence="10">
    <location>
        <begin position="452"/>
        <end position="473"/>
    </location>
</feature>
<feature type="transmembrane region" description="Helical" evidence="10">
    <location>
        <begin position="646"/>
        <end position="668"/>
    </location>
</feature>
<feature type="transmembrane region" description="Helical" evidence="10">
    <location>
        <begin position="621"/>
        <end position="640"/>
    </location>
</feature>
<dbReference type="InterPro" id="IPR001516">
    <property type="entry name" value="Proton_antipo_N"/>
</dbReference>